<proteinExistence type="predicted"/>
<keyword evidence="1" id="KW-0812">Transmembrane</keyword>
<keyword evidence="1" id="KW-0472">Membrane</keyword>
<dbReference type="Proteomes" id="UP001283361">
    <property type="component" value="Unassembled WGS sequence"/>
</dbReference>
<comment type="caution">
    <text evidence="2">The sequence shown here is derived from an EMBL/GenBank/DDBJ whole genome shotgun (WGS) entry which is preliminary data.</text>
</comment>
<accession>A0AAE1D4W9</accession>
<evidence type="ECO:0000256" key="1">
    <source>
        <dbReference type="SAM" id="Phobius"/>
    </source>
</evidence>
<evidence type="ECO:0000313" key="3">
    <source>
        <dbReference type="Proteomes" id="UP001283361"/>
    </source>
</evidence>
<dbReference type="SUPFAM" id="SSF81321">
    <property type="entry name" value="Family A G protein-coupled receptor-like"/>
    <property type="match status" value="1"/>
</dbReference>
<protein>
    <recommendedName>
        <fullName evidence="4">G-protein coupled receptors family 1 profile domain-containing protein</fullName>
    </recommendedName>
</protein>
<dbReference type="AlphaFoldDB" id="A0AAE1D4W9"/>
<feature type="transmembrane region" description="Helical" evidence="1">
    <location>
        <begin position="142"/>
        <end position="163"/>
    </location>
</feature>
<keyword evidence="3" id="KW-1185">Reference proteome</keyword>
<name>A0AAE1D4W9_9GAST</name>
<feature type="transmembrane region" description="Helical" evidence="1">
    <location>
        <begin position="214"/>
        <end position="236"/>
    </location>
</feature>
<sequence length="296" mass="33611">MPQLSPRQVSLDQVLASLEHHQQDWNMRPSETTLKLEFLDRIPNYDNKNMDYYHTYHPGDPLRLKSLAMPVLFPDYDIPNYDIPDYDNRNMDYYHTYHPGDPLRDIYTVNEHLAVLLSVVLNTLVLLVFIRVLGLARLPSRLIVSLAAVNLVSSLSLALHTTAVTTKYFSSSENMCRFVTGLLYECDILFYYAHCGAIVERMVACNMPGFYSRALHIVGPAVIVSPWAVWILNIILMNAGVYDCRASMVLIALVMDECRASMVSIALVMAKLERIRCTASAMSVALVIAYLKRLRC</sequence>
<evidence type="ECO:0000313" key="2">
    <source>
        <dbReference type="EMBL" id="KAK3756583.1"/>
    </source>
</evidence>
<gene>
    <name evidence="2" type="ORF">RRG08_045098</name>
</gene>
<reference evidence="2" key="1">
    <citation type="journal article" date="2023" name="G3 (Bethesda)">
        <title>A reference genome for the long-term kleptoplast-retaining sea slug Elysia crispata morphotype clarki.</title>
        <authorList>
            <person name="Eastman K.E."/>
            <person name="Pendleton A.L."/>
            <person name="Shaikh M.A."/>
            <person name="Suttiyut T."/>
            <person name="Ogas R."/>
            <person name="Tomko P."/>
            <person name="Gavelis G."/>
            <person name="Widhalm J.R."/>
            <person name="Wisecaver J.H."/>
        </authorList>
    </citation>
    <scope>NUCLEOTIDE SEQUENCE</scope>
    <source>
        <strain evidence="2">ECLA1</strain>
    </source>
</reference>
<feature type="transmembrane region" description="Helical" evidence="1">
    <location>
        <begin position="113"/>
        <end position="136"/>
    </location>
</feature>
<evidence type="ECO:0008006" key="4">
    <source>
        <dbReference type="Google" id="ProtNLM"/>
    </source>
</evidence>
<dbReference type="EMBL" id="JAWDGP010005492">
    <property type="protein sequence ID" value="KAK3756583.1"/>
    <property type="molecule type" value="Genomic_DNA"/>
</dbReference>
<keyword evidence="1" id="KW-1133">Transmembrane helix</keyword>
<organism evidence="2 3">
    <name type="scientific">Elysia crispata</name>
    <name type="common">lettuce slug</name>
    <dbReference type="NCBI Taxonomy" id="231223"/>
    <lineage>
        <taxon>Eukaryota</taxon>
        <taxon>Metazoa</taxon>
        <taxon>Spiralia</taxon>
        <taxon>Lophotrochozoa</taxon>
        <taxon>Mollusca</taxon>
        <taxon>Gastropoda</taxon>
        <taxon>Heterobranchia</taxon>
        <taxon>Euthyneura</taxon>
        <taxon>Panpulmonata</taxon>
        <taxon>Sacoglossa</taxon>
        <taxon>Placobranchoidea</taxon>
        <taxon>Plakobranchidae</taxon>
        <taxon>Elysia</taxon>
    </lineage>
</organism>